<dbReference type="InterPro" id="IPR036864">
    <property type="entry name" value="Zn2-C6_fun-type_DNA-bd_sf"/>
</dbReference>
<dbReference type="SMART" id="SM00066">
    <property type="entry name" value="GAL4"/>
    <property type="match status" value="1"/>
</dbReference>
<dbReference type="SUPFAM" id="SSF57701">
    <property type="entry name" value="Zn2/Cys6 DNA-binding domain"/>
    <property type="match status" value="1"/>
</dbReference>
<proteinExistence type="predicted"/>
<dbReference type="GO" id="GO:0008270">
    <property type="term" value="F:zinc ion binding"/>
    <property type="evidence" value="ECO:0007669"/>
    <property type="project" value="InterPro"/>
</dbReference>
<dbReference type="InterPro" id="IPR050987">
    <property type="entry name" value="AtrR-like"/>
</dbReference>
<dbReference type="Proteomes" id="UP000703269">
    <property type="component" value="Unassembled WGS sequence"/>
</dbReference>
<gene>
    <name evidence="5" type="ORF">PsYK624_144800</name>
</gene>
<dbReference type="Gene3D" id="4.10.240.10">
    <property type="entry name" value="Zn(2)-C6 fungal-type DNA-binding domain"/>
    <property type="match status" value="1"/>
</dbReference>
<dbReference type="PROSITE" id="PS50048">
    <property type="entry name" value="ZN2_CY6_FUNGAL_2"/>
    <property type="match status" value="1"/>
</dbReference>
<accession>A0A9P3GRV2</accession>
<feature type="region of interest" description="Disordered" evidence="3">
    <location>
        <begin position="1"/>
        <end position="29"/>
    </location>
</feature>
<dbReference type="CDD" id="cd12148">
    <property type="entry name" value="fungal_TF_MHR"/>
    <property type="match status" value="1"/>
</dbReference>
<evidence type="ECO:0000256" key="3">
    <source>
        <dbReference type="SAM" id="MobiDB-lite"/>
    </source>
</evidence>
<evidence type="ECO:0000256" key="2">
    <source>
        <dbReference type="ARBA" id="ARBA00023242"/>
    </source>
</evidence>
<dbReference type="InterPro" id="IPR001138">
    <property type="entry name" value="Zn2Cys6_DnaBD"/>
</dbReference>
<dbReference type="SMART" id="SM00906">
    <property type="entry name" value="Fungal_trans"/>
    <property type="match status" value="1"/>
</dbReference>
<keyword evidence="1" id="KW-0479">Metal-binding</keyword>
<dbReference type="EMBL" id="BPQB01000084">
    <property type="protein sequence ID" value="GJE98254.1"/>
    <property type="molecule type" value="Genomic_DNA"/>
</dbReference>
<comment type="caution">
    <text evidence="5">The sequence shown here is derived from an EMBL/GenBank/DDBJ whole genome shotgun (WGS) entry which is preliminary data.</text>
</comment>
<feature type="compositionally biased region" description="Basic residues" evidence="3">
    <location>
        <begin position="17"/>
        <end position="28"/>
    </location>
</feature>
<evidence type="ECO:0000313" key="5">
    <source>
        <dbReference type="EMBL" id="GJE98254.1"/>
    </source>
</evidence>
<feature type="compositionally biased region" description="Low complexity" evidence="3">
    <location>
        <begin position="102"/>
        <end position="117"/>
    </location>
</feature>
<dbReference type="GO" id="GO:0003677">
    <property type="term" value="F:DNA binding"/>
    <property type="evidence" value="ECO:0007669"/>
    <property type="project" value="InterPro"/>
</dbReference>
<dbReference type="PROSITE" id="PS00463">
    <property type="entry name" value="ZN2_CY6_FUNGAL_1"/>
    <property type="match status" value="1"/>
</dbReference>
<dbReference type="Pfam" id="PF00172">
    <property type="entry name" value="Zn_clus"/>
    <property type="match status" value="1"/>
</dbReference>
<protein>
    <submittedName>
        <fullName evidence="5">Fungal-specific transcription factor domain-containing protein</fullName>
    </submittedName>
</protein>
<dbReference type="AlphaFoldDB" id="A0A9P3GRV2"/>
<dbReference type="InterPro" id="IPR007219">
    <property type="entry name" value="XnlR_reg_dom"/>
</dbReference>
<feature type="domain" description="Zn(2)-C6 fungal-type" evidence="4">
    <location>
        <begin position="30"/>
        <end position="63"/>
    </location>
</feature>
<feature type="compositionally biased region" description="Low complexity" evidence="3">
    <location>
        <begin position="705"/>
        <end position="722"/>
    </location>
</feature>
<dbReference type="GO" id="GO:0000981">
    <property type="term" value="F:DNA-binding transcription factor activity, RNA polymerase II-specific"/>
    <property type="evidence" value="ECO:0007669"/>
    <property type="project" value="InterPro"/>
</dbReference>
<evidence type="ECO:0000256" key="1">
    <source>
        <dbReference type="ARBA" id="ARBA00022723"/>
    </source>
</evidence>
<evidence type="ECO:0000259" key="4">
    <source>
        <dbReference type="PROSITE" id="PS50048"/>
    </source>
</evidence>
<feature type="region of interest" description="Disordered" evidence="3">
    <location>
        <begin position="660"/>
        <end position="726"/>
    </location>
</feature>
<evidence type="ECO:0000313" key="6">
    <source>
        <dbReference type="Proteomes" id="UP000703269"/>
    </source>
</evidence>
<dbReference type="CDD" id="cd00067">
    <property type="entry name" value="GAL4"/>
    <property type="match status" value="1"/>
</dbReference>
<feature type="region of interest" description="Disordered" evidence="3">
    <location>
        <begin position="99"/>
        <end position="148"/>
    </location>
</feature>
<keyword evidence="2" id="KW-0539">Nucleus</keyword>
<dbReference type="Pfam" id="PF04082">
    <property type="entry name" value="Fungal_trans"/>
    <property type="match status" value="1"/>
</dbReference>
<dbReference type="OrthoDB" id="39175at2759"/>
<dbReference type="PANTHER" id="PTHR46910">
    <property type="entry name" value="TRANSCRIPTION FACTOR PDR1"/>
    <property type="match status" value="1"/>
</dbReference>
<reference evidence="5 6" key="1">
    <citation type="submission" date="2021-08" db="EMBL/GenBank/DDBJ databases">
        <title>Draft Genome Sequence of Phanerochaete sordida strain YK-624.</title>
        <authorList>
            <person name="Mori T."/>
            <person name="Dohra H."/>
            <person name="Suzuki T."/>
            <person name="Kawagishi H."/>
            <person name="Hirai H."/>
        </authorList>
    </citation>
    <scope>NUCLEOTIDE SEQUENCE [LARGE SCALE GENOMIC DNA]</scope>
    <source>
        <strain evidence="5 6">YK-624</strain>
    </source>
</reference>
<keyword evidence="6" id="KW-1185">Reference proteome</keyword>
<sequence length="896" mass="98269">MSSPEDCNDSDSVPLHARPKNSERKKRPRACDMCRRRKVRCDGDSMPDGLCTNCKTYDYKCTYAPKKRAIDPEYVQNLESQLAQAQDTIRKLTARLEAVEGSTDTQTSTVSSPSSSSAIFPTCPTKKGSRLPSLPPLNDEHYPSDDDGDIVESVERRIPSLGRKPAHLQFLGKSSSLVLVQQALDMREAATSVNAASPDMKLGPTKNREAFHDMCGEPWQENPWIAPPTPCSYTAEDFPEPDLLPSLVEKYFTNSNVFMPLLNRNLFQRQLDSGLHLRNEAFGSTVLIVCAIGARFSDDRRVLLDGSEQWQTCGWKWFRRVQAVHKTLNLSAATLYDVQVPSLAALYLYGSPTPHTASVLIAYGLRLSMDLGAHKRRVYKGHANTDDELLKRAFWVLVVLDRSLSSVLGRPCCIQDEDFDLEMPAECDDEYWFHEDPTQAFKQPAGKPSIISAFNTLIRLMQIQAATLRTIYATNKSKAHWGMSVEMQQEIVSSLDSALNKWMDSVPEHLRWDPNIESDIHLHQSAWLYSSYYHVQILIHRSFIPLPTKSSTLVLPSLTICTNAARSCVHLLEVQFKRNVQGAYQNLIALFNSGIVLVLNIWADKHNNAPKSKRDLEDVFKVLTMLKHLGQRIDIASKVRDCIIELAAIGDLHFPGDPPRRGLKRSWNDDSSSSASPPTNGPLGTDLATRIMAGTQRVQQHARRASAAAAAAATTPGPSTSADMGSLPPYVTDSVLLNSLWQSQAWMNAQQPDSAPTWNPSFAMPSTSAAGFAASPFAAHNTGGSAFGASPASGSAPTPPQTSFGTGAFAFGNGFMQGGGAPVPDAMAGISTDSPQSWGQASSDQLGTPPQLFDSDVLAMLSSAPTSLEWNDWGAYINNLTDVENVRDISANLANL</sequence>
<dbReference type="GO" id="GO:0006351">
    <property type="term" value="P:DNA-templated transcription"/>
    <property type="evidence" value="ECO:0007669"/>
    <property type="project" value="InterPro"/>
</dbReference>
<dbReference type="PANTHER" id="PTHR46910:SF38">
    <property type="entry name" value="ZN(2)-C6 FUNGAL-TYPE DOMAIN-CONTAINING PROTEIN"/>
    <property type="match status" value="1"/>
</dbReference>
<organism evidence="5 6">
    <name type="scientific">Phanerochaete sordida</name>
    <dbReference type="NCBI Taxonomy" id="48140"/>
    <lineage>
        <taxon>Eukaryota</taxon>
        <taxon>Fungi</taxon>
        <taxon>Dikarya</taxon>
        <taxon>Basidiomycota</taxon>
        <taxon>Agaricomycotina</taxon>
        <taxon>Agaricomycetes</taxon>
        <taxon>Polyporales</taxon>
        <taxon>Phanerochaetaceae</taxon>
        <taxon>Phanerochaete</taxon>
    </lineage>
</organism>
<name>A0A9P3GRV2_9APHY</name>